<dbReference type="Proteomes" id="UP000011086">
    <property type="component" value="Unassembled WGS sequence"/>
</dbReference>
<dbReference type="AlphaFoldDB" id="A0AA97P4M9"/>
<sequence>MPFMVEYKIQIDVLLCFVEVQCQVADAEEELRVHEQSRHMLIGNPGTLILRLDEDNERAEGRDEASHVFLS</sequence>
<dbReference type="EMBL" id="JH793383">
    <property type="protein sequence ID" value="ELQ41945.1"/>
    <property type="molecule type" value="Genomic_DNA"/>
</dbReference>
<gene>
    <name evidence="1" type="ORF">OOU_Y34scaffold00246g6</name>
</gene>
<evidence type="ECO:0000313" key="1">
    <source>
        <dbReference type="EMBL" id="ELQ41945.1"/>
    </source>
</evidence>
<organism evidence="1">
    <name type="scientific">Pyricularia oryzae (strain Y34)</name>
    <name type="common">Rice blast fungus</name>
    <name type="synonym">Magnaporthe oryzae</name>
    <dbReference type="NCBI Taxonomy" id="1143189"/>
    <lineage>
        <taxon>Eukaryota</taxon>
        <taxon>Fungi</taxon>
        <taxon>Dikarya</taxon>
        <taxon>Ascomycota</taxon>
        <taxon>Pezizomycotina</taxon>
        <taxon>Sordariomycetes</taxon>
        <taxon>Sordariomycetidae</taxon>
        <taxon>Magnaporthales</taxon>
        <taxon>Pyriculariaceae</taxon>
        <taxon>Pyricularia</taxon>
    </lineage>
</organism>
<proteinExistence type="predicted"/>
<accession>A0AA97P4M9</accession>
<protein>
    <submittedName>
        <fullName evidence="1">Uncharacterized protein</fullName>
    </submittedName>
</protein>
<name>A0AA97P4M9_PYRO3</name>
<reference evidence="1" key="1">
    <citation type="journal article" date="2012" name="PLoS Genet.">
        <title>Comparative analysis of the genomes of two field isolates of the rice blast fungus Magnaporthe oryzae.</title>
        <authorList>
            <person name="Xue M."/>
            <person name="Yang J."/>
            <person name="Li Z."/>
            <person name="Hu S."/>
            <person name="Yao N."/>
            <person name="Dean R.A."/>
            <person name="Zhao W."/>
            <person name="Shen M."/>
            <person name="Zhang H."/>
            <person name="Li C."/>
            <person name="Liu L."/>
            <person name="Cao L."/>
            <person name="Xu X."/>
            <person name="Xing Y."/>
            <person name="Hsiang T."/>
            <person name="Zhang Z."/>
            <person name="Xu J.R."/>
            <person name="Peng Y.L."/>
        </authorList>
    </citation>
    <scope>NUCLEOTIDE SEQUENCE</scope>
    <source>
        <strain evidence="1">Y34</strain>
    </source>
</reference>